<dbReference type="Pfam" id="PF03862">
    <property type="entry name" value="SpoVAC_SpoVAEB"/>
    <property type="match status" value="1"/>
</dbReference>
<proteinExistence type="predicted"/>
<dbReference type="RefSeq" id="WP_034628830.1">
    <property type="nucleotide sequence ID" value="NZ_JRJU01000011.1"/>
</dbReference>
<feature type="transmembrane region" description="Helical" evidence="1">
    <location>
        <begin position="128"/>
        <end position="148"/>
    </location>
</feature>
<gene>
    <name evidence="2" type="ORF">LQ50_10945</name>
</gene>
<reference evidence="2 3" key="1">
    <citation type="submission" date="2014-09" db="EMBL/GenBank/DDBJ databases">
        <title>Genome sequencing and annotation of Bacillus Okhensis strain Kh10-101T.</title>
        <authorList>
            <person name="Prakash J.S."/>
        </authorList>
    </citation>
    <scope>NUCLEOTIDE SEQUENCE [LARGE SCALE GENOMIC DNA]</scope>
    <source>
        <strain evidence="3">Kh10-101T</strain>
    </source>
</reference>
<name>A0A0B0IJL6_9BACI</name>
<keyword evidence="1" id="KW-1133">Transmembrane helix</keyword>
<dbReference type="eggNOG" id="ENOG5031DDD">
    <property type="taxonomic scope" value="Bacteria"/>
</dbReference>
<dbReference type="PANTHER" id="PTHR38450">
    <property type="entry name" value="STAGE V SPORULATION PROTEIN AC-RELATED"/>
    <property type="match status" value="1"/>
</dbReference>
<keyword evidence="3" id="KW-1185">Reference proteome</keyword>
<dbReference type="PANTHER" id="PTHR38450:SF1">
    <property type="entry name" value="STAGE V SPORULATION PROTEIN AC"/>
    <property type="match status" value="1"/>
</dbReference>
<accession>A0A0B0IJL6</accession>
<protein>
    <submittedName>
        <fullName evidence="2">Stage V sporulation protein AC</fullName>
    </submittedName>
</protein>
<sequence length="154" mass="16355">MAIDEQQKKLYQKNIKLYQPKSHVLKNGVKAFLIGGLICAIGQGISRIYMTFLPITQEEAMSPTLATLILLAALATGFGIYDKLGQFAGAGSLVPVTGFSNAMTSAALEHKSEGLVFGIGANMFKLTGAVIAFGVLSAYLVGLTRLLVEMLINS</sequence>
<feature type="transmembrane region" description="Helical" evidence="1">
    <location>
        <begin position="87"/>
        <end position="108"/>
    </location>
</feature>
<dbReference type="InterPro" id="IPR014203">
    <property type="entry name" value="Spore_V_AC"/>
</dbReference>
<comment type="caution">
    <text evidence="2">The sequence shown here is derived from an EMBL/GenBank/DDBJ whole genome shotgun (WGS) entry which is preliminary data.</text>
</comment>
<evidence type="ECO:0000256" key="1">
    <source>
        <dbReference type="SAM" id="Phobius"/>
    </source>
</evidence>
<evidence type="ECO:0000313" key="2">
    <source>
        <dbReference type="EMBL" id="KHF40249.1"/>
    </source>
</evidence>
<keyword evidence="1" id="KW-0472">Membrane</keyword>
<dbReference type="InterPro" id="IPR005562">
    <property type="entry name" value="SpoVA"/>
</dbReference>
<feature type="transmembrane region" description="Helical" evidence="1">
    <location>
        <begin position="61"/>
        <end position="80"/>
    </location>
</feature>
<dbReference type="AlphaFoldDB" id="A0A0B0IJL6"/>
<dbReference type="EMBL" id="JRJU01000011">
    <property type="protein sequence ID" value="KHF40249.1"/>
    <property type="molecule type" value="Genomic_DNA"/>
</dbReference>
<dbReference type="STRING" id="333138.LQ50_10945"/>
<dbReference type="Proteomes" id="UP000030832">
    <property type="component" value="Unassembled WGS sequence"/>
</dbReference>
<dbReference type="OrthoDB" id="9797988at2"/>
<organism evidence="2 3">
    <name type="scientific">Halalkalibacter okhensis</name>
    <dbReference type="NCBI Taxonomy" id="333138"/>
    <lineage>
        <taxon>Bacteria</taxon>
        <taxon>Bacillati</taxon>
        <taxon>Bacillota</taxon>
        <taxon>Bacilli</taxon>
        <taxon>Bacillales</taxon>
        <taxon>Bacillaceae</taxon>
        <taxon>Halalkalibacter</taxon>
    </lineage>
</organism>
<feature type="transmembrane region" description="Helical" evidence="1">
    <location>
        <begin position="31"/>
        <end position="49"/>
    </location>
</feature>
<keyword evidence="1" id="KW-0812">Transmembrane</keyword>
<dbReference type="NCBIfam" id="TIGR02838">
    <property type="entry name" value="spore_V_AC"/>
    <property type="match status" value="1"/>
</dbReference>
<evidence type="ECO:0000313" key="3">
    <source>
        <dbReference type="Proteomes" id="UP000030832"/>
    </source>
</evidence>